<dbReference type="Proteomes" id="UP001500784">
    <property type="component" value="Unassembled WGS sequence"/>
</dbReference>
<dbReference type="RefSeq" id="WP_152226425.1">
    <property type="nucleotide sequence ID" value="NZ_BAAALV010000002.1"/>
</dbReference>
<evidence type="ECO:0000313" key="9">
    <source>
        <dbReference type="Proteomes" id="UP001500784"/>
    </source>
</evidence>
<name>A0ABN2P5P3_9MICC</name>
<keyword evidence="4 6" id="KW-1133">Transmembrane helix</keyword>
<comment type="caution">
    <text evidence="8">The sequence shown here is derived from an EMBL/GenBank/DDBJ whole genome shotgun (WGS) entry which is preliminary data.</text>
</comment>
<feature type="transmembrane region" description="Helical" evidence="6">
    <location>
        <begin position="41"/>
        <end position="64"/>
    </location>
</feature>
<organism evidence="8 9">
    <name type="scientific">Arthrobacter gandavensis</name>
    <dbReference type="NCBI Taxonomy" id="169960"/>
    <lineage>
        <taxon>Bacteria</taxon>
        <taxon>Bacillati</taxon>
        <taxon>Actinomycetota</taxon>
        <taxon>Actinomycetes</taxon>
        <taxon>Micrococcales</taxon>
        <taxon>Micrococcaceae</taxon>
        <taxon>Arthrobacter</taxon>
    </lineage>
</organism>
<dbReference type="EMBL" id="BAAALV010000002">
    <property type="protein sequence ID" value="GAA1911713.1"/>
    <property type="molecule type" value="Genomic_DNA"/>
</dbReference>
<dbReference type="PANTHER" id="PTHR33885:SF3">
    <property type="entry name" value="PHAGE SHOCK PROTEIN C"/>
    <property type="match status" value="1"/>
</dbReference>
<evidence type="ECO:0000256" key="4">
    <source>
        <dbReference type="ARBA" id="ARBA00022989"/>
    </source>
</evidence>
<evidence type="ECO:0000256" key="5">
    <source>
        <dbReference type="ARBA" id="ARBA00023136"/>
    </source>
</evidence>
<evidence type="ECO:0000313" key="8">
    <source>
        <dbReference type="EMBL" id="GAA1911713.1"/>
    </source>
</evidence>
<dbReference type="InterPro" id="IPR052027">
    <property type="entry name" value="PspC"/>
</dbReference>
<dbReference type="PANTHER" id="PTHR33885">
    <property type="entry name" value="PHAGE SHOCK PROTEIN C"/>
    <property type="match status" value="1"/>
</dbReference>
<accession>A0ABN2P5P3</accession>
<feature type="domain" description="Phage shock protein PspC N-terminal" evidence="7">
    <location>
        <begin position="14"/>
        <end position="66"/>
    </location>
</feature>
<dbReference type="InterPro" id="IPR007168">
    <property type="entry name" value="Phageshock_PspC_N"/>
</dbReference>
<keyword evidence="3 6" id="KW-0812">Transmembrane</keyword>
<dbReference type="Pfam" id="PF04024">
    <property type="entry name" value="PspC"/>
    <property type="match status" value="1"/>
</dbReference>
<evidence type="ECO:0000256" key="1">
    <source>
        <dbReference type="ARBA" id="ARBA00004162"/>
    </source>
</evidence>
<evidence type="ECO:0000256" key="6">
    <source>
        <dbReference type="SAM" id="Phobius"/>
    </source>
</evidence>
<reference evidence="8 9" key="1">
    <citation type="journal article" date="2019" name="Int. J. Syst. Evol. Microbiol.">
        <title>The Global Catalogue of Microorganisms (GCM) 10K type strain sequencing project: providing services to taxonomists for standard genome sequencing and annotation.</title>
        <authorList>
            <consortium name="The Broad Institute Genomics Platform"/>
            <consortium name="The Broad Institute Genome Sequencing Center for Infectious Disease"/>
            <person name="Wu L."/>
            <person name="Ma J."/>
        </authorList>
    </citation>
    <scope>NUCLEOTIDE SEQUENCE [LARGE SCALE GENOMIC DNA]</scope>
    <source>
        <strain evidence="8 9">JCM 13316</strain>
    </source>
</reference>
<keyword evidence="9" id="KW-1185">Reference proteome</keyword>
<gene>
    <name evidence="8" type="ORF">GCM10009688_15850</name>
</gene>
<evidence type="ECO:0000259" key="7">
    <source>
        <dbReference type="Pfam" id="PF04024"/>
    </source>
</evidence>
<evidence type="ECO:0000256" key="3">
    <source>
        <dbReference type="ARBA" id="ARBA00022692"/>
    </source>
</evidence>
<keyword evidence="5 6" id="KW-0472">Membrane</keyword>
<sequence>MDKFFDVLRSSPIKRARGGWLAGICAGIAQKFGWDVSLVRIVVLLSFLLPFIGIGTYLVAWLLLPTTDGTILLQKFIRR</sequence>
<keyword evidence="2" id="KW-1003">Cell membrane</keyword>
<proteinExistence type="predicted"/>
<comment type="subcellular location">
    <subcellularLocation>
        <location evidence="1">Cell membrane</location>
        <topology evidence="1">Single-pass membrane protein</topology>
    </subcellularLocation>
</comment>
<protein>
    <recommendedName>
        <fullName evidence="7">Phage shock protein PspC N-terminal domain-containing protein</fullName>
    </recommendedName>
</protein>
<evidence type="ECO:0000256" key="2">
    <source>
        <dbReference type="ARBA" id="ARBA00022475"/>
    </source>
</evidence>